<evidence type="ECO:0000313" key="3">
    <source>
        <dbReference type="Proteomes" id="UP000812287"/>
    </source>
</evidence>
<dbReference type="Proteomes" id="UP000812287">
    <property type="component" value="Unassembled WGS sequence"/>
</dbReference>
<reference evidence="2" key="1">
    <citation type="submission" date="2020-11" db="EMBL/GenBank/DDBJ databases">
        <title>Adaptations for nitrogen fixation in a non-lichenized fungal sporocarp promotes dispersal by wood-feeding termites.</title>
        <authorList>
            <consortium name="DOE Joint Genome Institute"/>
            <person name="Koch R.A."/>
            <person name="Yoon G."/>
            <person name="Arayal U."/>
            <person name="Lail K."/>
            <person name="Amirebrahimi M."/>
            <person name="Labutti K."/>
            <person name="Lipzen A."/>
            <person name="Riley R."/>
            <person name="Barry K."/>
            <person name="Henrissat B."/>
            <person name="Grigoriev I.V."/>
            <person name="Herr J.R."/>
            <person name="Aime M.C."/>
        </authorList>
    </citation>
    <scope>NUCLEOTIDE SEQUENCE</scope>
    <source>
        <strain evidence="2">MCA 3950</strain>
    </source>
</reference>
<name>A0A9P7VE84_9AGAR</name>
<keyword evidence="3" id="KW-1185">Reference proteome</keyword>
<dbReference type="RefSeq" id="XP_043032593.1">
    <property type="nucleotide sequence ID" value="XM_043179715.1"/>
</dbReference>
<organism evidence="2 3">
    <name type="scientific">Guyanagaster necrorhizus</name>
    <dbReference type="NCBI Taxonomy" id="856835"/>
    <lineage>
        <taxon>Eukaryota</taxon>
        <taxon>Fungi</taxon>
        <taxon>Dikarya</taxon>
        <taxon>Basidiomycota</taxon>
        <taxon>Agaricomycotina</taxon>
        <taxon>Agaricomycetes</taxon>
        <taxon>Agaricomycetidae</taxon>
        <taxon>Agaricales</taxon>
        <taxon>Marasmiineae</taxon>
        <taxon>Physalacriaceae</taxon>
        <taxon>Guyanagaster</taxon>
    </lineage>
</organism>
<evidence type="ECO:0000313" key="2">
    <source>
        <dbReference type="EMBL" id="KAG7439089.1"/>
    </source>
</evidence>
<dbReference type="EMBL" id="MU250635">
    <property type="protein sequence ID" value="KAG7439089.1"/>
    <property type="molecule type" value="Genomic_DNA"/>
</dbReference>
<evidence type="ECO:0000313" key="1">
    <source>
        <dbReference type="EMBL" id="KAG7439073.1"/>
    </source>
</evidence>
<comment type="caution">
    <text evidence="2">The sequence shown here is derived from an EMBL/GenBank/DDBJ whole genome shotgun (WGS) entry which is preliminary data.</text>
</comment>
<accession>A0A9P7VE84</accession>
<sequence length="62" mass="6865">MSSRGQENRVRAKSGFIAPGNGYYISVSGNWCWLTPELVFVRDVLTHGSRSSSNVSGQIYLQ</sequence>
<gene>
    <name evidence="2" type="ORF">BT62DRAFT_1081800</name>
    <name evidence="1" type="ORF">BT62DRAFT_939298</name>
</gene>
<dbReference type="AlphaFoldDB" id="A0A9P7VE84"/>
<dbReference type="EMBL" id="MU250645">
    <property type="protein sequence ID" value="KAG7439073.1"/>
    <property type="molecule type" value="Genomic_DNA"/>
</dbReference>
<proteinExistence type="predicted"/>
<dbReference type="GeneID" id="66102009"/>
<protein>
    <submittedName>
        <fullName evidence="2">Uncharacterized protein</fullName>
    </submittedName>
</protein>